<evidence type="ECO:0000313" key="6">
    <source>
        <dbReference type="EMBL" id="RZF44292.1"/>
    </source>
</evidence>
<feature type="transmembrane region" description="Helical" evidence="5">
    <location>
        <begin position="187"/>
        <end position="210"/>
    </location>
</feature>
<comment type="subcellular location">
    <subcellularLocation>
        <location evidence="1">Membrane</location>
        <topology evidence="1">Multi-pass membrane protein</topology>
    </subcellularLocation>
</comment>
<keyword evidence="7" id="KW-1185">Reference proteome</keyword>
<feature type="transmembrane region" description="Helical" evidence="5">
    <location>
        <begin position="159"/>
        <end position="180"/>
    </location>
</feature>
<accession>A0A482XEZ5</accession>
<dbReference type="Pfam" id="PF00083">
    <property type="entry name" value="Sugar_tr"/>
    <property type="match status" value="1"/>
</dbReference>
<dbReference type="OrthoDB" id="2544694at2759"/>
<keyword evidence="2 5" id="KW-0812">Transmembrane</keyword>
<sequence>MADVPDHWCLVPELMLFNITPEFRRSISIPLEEDSTGNTSYSSCQAYAVNWSQVVSIDDLVPDSSWPKQPCLFGWEYSKDEYQSSIVIDFDLVCDQKIYPTIGLAALNTGGLIGVYMFGIINDKFGRRLSFFLCLSVLIFGNVSSALMTNFWSWAACRFIAGLTIPAIYQIPFIISLELVGPNYRSFVTVMTCMFYTFGLIFLAAITYMVRDWTQLSMVTSLPFMVYYIYWCFLPESPRWLLAKGRLEEASKILETLARVNNKELPNSFRQKLKQRMMLQRSRSEEMRDKKVPGLCTLCQTPNMRLKTTLITLNWFANEMVYVGLSYYGPALGNDRYLSFMLSSLVEIPSYLTCWVVMDRWGRRWPLSICMILSGISCCGYRSSSTRRCYVDFGAFLILEIHHFCFIFDHLPFRWRTVSYTTSRSRHWSISLHWRHRNDYDSIYYLFGHRQPYTTIGDNGVCFCDRGCDRAAFTRDPTPSTTPNLGGGRRIWKRLDVYRLYPMHSQKANFTFWFV</sequence>
<dbReference type="GO" id="GO:0016020">
    <property type="term" value="C:membrane"/>
    <property type="evidence" value="ECO:0007669"/>
    <property type="project" value="UniProtKB-SubCell"/>
</dbReference>
<feature type="transmembrane region" description="Helical" evidence="5">
    <location>
        <begin position="131"/>
        <end position="153"/>
    </location>
</feature>
<dbReference type="InterPro" id="IPR036259">
    <property type="entry name" value="MFS_trans_sf"/>
</dbReference>
<evidence type="ECO:0000256" key="5">
    <source>
        <dbReference type="SAM" id="Phobius"/>
    </source>
</evidence>
<evidence type="ECO:0008006" key="8">
    <source>
        <dbReference type="Google" id="ProtNLM"/>
    </source>
</evidence>
<evidence type="ECO:0000313" key="7">
    <source>
        <dbReference type="Proteomes" id="UP000291343"/>
    </source>
</evidence>
<dbReference type="InterPro" id="IPR005828">
    <property type="entry name" value="MFS_sugar_transport-like"/>
</dbReference>
<evidence type="ECO:0000256" key="4">
    <source>
        <dbReference type="ARBA" id="ARBA00023136"/>
    </source>
</evidence>
<keyword evidence="3 5" id="KW-1133">Transmembrane helix</keyword>
<dbReference type="SMR" id="A0A482XEZ5"/>
<dbReference type="InParanoid" id="A0A482XEZ5"/>
<dbReference type="Gene3D" id="1.20.1250.20">
    <property type="entry name" value="MFS general substrate transporter like domains"/>
    <property type="match status" value="1"/>
</dbReference>
<evidence type="ECO:0000256" key="1">
    <source>
        <dbReference type="ARBA" id="ARBA00004141"/>
    </source>
</evidence>
<feature type="transmembrane region" description="Helical" evidence="5">
    <location>
        <begin position="98"/>
        <end position="119"/>
    </location>
</feature>
<organism evidence="6 7">
    <name type="scientific">Laodelphax striatellus</name>
    <name type="common">Small brown planthopper</name>
    <name type="synonym">Delphax striatella</name>
    <dbReference type="NCBI Taxonomy" id="195883"/>
    <lineage>
        <taxon>Eukaryota</taxon>
        <taxon>Metazoa</taxon>
        <taxon>Ecdysozoa</taxon>
        <taxon>Arthropoda</taxon>
        <taxon>Hexapoda</taxon>
        <taxon>Insecta</taxon>
        <taxon>Pterygota</taxon>
        <taxon>Neoptera</taxon>
        <taxon>Paraneoptera</taxon>
        <taxon>Hemiptera</taxon>
        <taxon>Auchenorrhyncha</taxon>
        <taxon>Fulgoroidea</taxon>
        <taxon>Delphacidae</taxon>
        <taxon>Criomorphinae</taxon>
        <taxon>Laodelphax</taxon>
    </lineage>
</organism>
<comment type="caution">
    <text evidence="6">The sequence shown here is derived from an EMBL/GenBank/DDBJ whole genome shotgun (WGS) entry which is preliminary data.</text>
</comment>
<keyword evidence="4 5" id="KW-0472">Membrane</keyword>
<dbReference type="SUPFAM" id="SSF103473">
    <property type="entry name" value="MFS general substrate transporter"/>
    <property type="match status" value="1"/>
</dbReference>
<name>A0A482XEZ5_LAOST</name>
<proteinExistence type="predicted"/>
<dbReference type="GO" id="GO:0022857">
    <property type="term" value="F:transmembrane transporter activity"/>
    <property type="evidence" value="ECO:0007669"/>
    <property type="project" value="InterPro"/>
</dbReference>
<evidence type="ECO:0000256" key="3">
    <source>
        <dbReference type="ARBA" id="ARBA00022989"/>
    </source>
</evidence>
<protein>
    <recommendedName>
        <fullName evidence="8">Major facilitator superfamily (MFS) profile domain-containing protein</fullName>
    </recommendedName>
</protein>
<reference evidence="6 7" key="1">
    <citation type="journal article" date="2017" name="Gigascience">
        <title>Genome sequence of the small brown planthopper, Laodelphax striatellus.</title>
        <authorList>
            <person name="Zhu J."/>
            <person name="Jiang F."/>
            <person name="Wang X."/>
            <person name="Yang P."/>
            <person name="Bao Y."/>
            <person name="Zhao W."/>
            <person name="Wang W."/>
            <person name="Lu H."/>
            <person name="Wang Q."/>
            <person name="Cui N."/>
            <person name="Li J."/>
            <person name="Chen X."/>
            <person name="Luo L."/>
            <person name="Yu J."/>
            <person name="Kang L."/>
            <person name="Cui F."/>
        </authorList>
    </citation>
    <scope>NUCLEOTIDE SEQUENCE [LARGE SCALE GENOMIC DNA]</scope>
    <source>
        <strain evidence="6">Lst14</strain>
    </source>
</reference>
<dbReference type="Proteomes" id="UP000291343">
    <property type="component" value="Unassembled WGS sequence"/>
</dbReference>
<feature type="transmembrane region" description="Helical" evidence="5">
    <location>
        <begin position="216"/>
        <end position="234"/>
    </location>
</feature>
<dbReference type="STRING" id="195883.A0A482XEZ5"/>
<feature type="transmembrane region" description="Helical" evidence="5">
    <location>
        <begin position="310"/>
        <end position="331"/>
    </location>
</feature>
<gene>
    <name evidence="6" type="ORF">LSTR_LSTR006842</name>
</gene>
<evidence type="ECO:0000256" key="2">
    <source>
        <dbReference type="ARBA" id="ARBA00022692"/>
    </source>
</evidence>
<dbReference type="PANTHER" id="PTHR24064">
    <property type="entry name" value="SOLUTE CARRIER FAMILY 22 MEMBER"/>
    <property type="match status" value="1"/>
</dbReference>
<dbReference type="AlphaFoldDB" id="A0A482XEZ5"/>
<dbReference type="EMBL" id="QKKF02011155">
    <property type="protein sequence ID" value="RZF44292.1"/>
    <property type="molecule type" value="Genomic_DNA"/>
</dbReference>